<feature type="compositionally biased region" description="Polar residues" evidence="1">
    <location>
        <begin position="253"/>
        <end position="274"/>
    </location>
</feature>
<dbReference type="EMBL" id="LT635758">
    <property type="protein sequence ID" value="SGZ52786.1"/>
    <property type="molecule type" value="Genomic_DNA"/>
</dbReference>
<feature type="region of interest" description="Disordered" evidence="1">
    <location>
        <begin position="252"/>
        <end position="297"/>
    </location>
</feature>
<protein>
    <submittedName>
        <fullName evidence="2">CIC11C00000004217</fullName>
    </submittedName>
</protein>
<name>A0A1L0BRG0_9ASCO</name>
<organism evidence="2 3">
    <name type="scientific">Sungouiella intermedia</name>
    <dbReference type="NCBI Taxonomy" id="45354"/>
    <lineage>
        <taxon>Eukaryota</taxon>
        <taxon>Fungi</taxon>
        <taxon>Dikarya</taxon>
        <taxon>Ascomycota</taxon>
        <taxon>Saccharomycotina</taxon>
        <taxon>Pichiomycetes</taxon>
        <taxon>Metschnikowiaceae</taxon>
        <taxon>Sungouiella</taxon>
    </lineage>
</organism>
<keyword evidence="3" id="KW-1185">Reference proteome</keyword>
<feature type="compositionally biased region" description="Low complexity" evidence="1">
    <location>
        <begin position="277"/>
        <end position="297"/>
    </location>
</feature>
<evidence type="ECO:0000313" key="2">
    <source>
        <dbReference type="EMBL" id="SGZ52786.1"/>
    </source>
</evidence>
<feature type="region of interest" description="Disordered" evidence="1">
    <location>
        <begin position="316"/>
        <end position="341"/>
    </location>
</feature>
<dbReference type="AlphaFoldDB" id="A0A1L0BRG0"/>
<evidence type="ECO:0000256" key="1">
    <source>
        <dbReference type="SAM" id="MobiDB-lite"/>
    </source>
</evidence>
<dbReference type="Pfam" id="PF17235">
    <property type="entry name" value="STD1"/>
    <property type="match status" value="1"/>
</dbReference>
<dbReference type="InterPro" id="IPR035189">
    <property type="entry name" value="Std1/Mth1"/>
</dbReference>
<dbReference type="OrthoDB" id="4088889at2759"/>
<dbReference type="STRING" id="45354.A0A1L0BRG0"/>
<sequence>MGLFDFLGTSTPPVSIPTFIQGSGRDSTDLQIRSLLYLFQRLRINRLALFPAEGSLKYADGKLWDDILSGSDMSVPKLDGMYNLTAFEKLLLCDNHRVLIDFPKNKFRMLCILSEYPSANFSRPLSPTKFGASSDEMEDGFPVFKDYKERRVVNFSFSILPVDTPITARLLASELANSLLYVEHFSYVTILARYHIASKVVREVLGTSTEDAFITLSEDSKANLLFKYLTELAFIVQVIRIYDQYIKMEQPARPSSPTKLRSVRSYTNLPQSPSRVLLPTTPNTTLRPLSPKKSLTNLRSSLTSRPSISNFNANEIYNPVAAPPSPEKRRNSGSGFGDSSLSYNTLYGREVRADLWEKSKNSIREKLARELRQIEVSK</sequence>
<proteinExistence type="predicted"/>
<evidence type="ECO:0000313" key="3">
    <source>
        <dbReference type="Proteomes" id="UP000182334"/>
    </source>
</evidence>
<accession>A0A1L0BRG0</accession>
<dbReference type="Proteomes" id="UP000182334">
    <property type="component" value="Chromosome III"/>
</dbReference>
<reference evidence="2 3" key="1">
    <citation type="submission" date="2016-10" db="EMBL/GenBank/DDBJ databases">
        <authorList>
            <person name="de Groot N.N."/>
        </authorList>
    </citation>
    <scope>NUCLEOTIDE SEQUENCE [LARGE SCALE GENOMIC DNA]</scope>
    <source>
        <strain evidence="2 3">CBS 141442</strain>
    </source>
</reference>
<gene>
    <name evidence="2" type="ORF">SAMEA4029010_CIC11G00000004217</name>
</gene>